<protein>
    <submittedName>
        <fullName evidence="2">Uncharacterized protein</fullName>
    </submittedName>
</protein>
<dbReference type="Proteomes" id="UP000000249">
    <property type="component" value="Chromosome 2"/>
</dbReference>
<dbReference type="AlphaFoldDB" id="A0A0H3ADS5"/>
<evidence type="ECO:0000256" key="1">
    <source>
        <dbReference type="SAM" id="Phobius"/>
    </source>
</evidence>
<sequence length="45" mass="5260">MLATFVHRQSQSLSMLMGMNTLAYYLQFQVVWVYKAMRQASKTAE</sequence>
<reference evidence="2 3" key="1">
    <citation type="submission" date="2007-03" db="EMBL/GenBank/DDBJ databases">
        <authorList>
            <person name="Heidelberg J."/>
        </authorList>
    </citation>
    <scope>NUCLEOTIDE SEQUENCE [LARGE SCALE GENOMIC DNA]</scope>
    <source>
        <strain evidence="3">ATCC 39541 / Classical Ogawa 395 / O395</strain>
    </source>
</reference>
<evidence type="ECO:0000313" key="3">
    <source>
        <dbReference type="Proteomes" id="UP000000249"/>
    </source>
</evidence>
<keyword evidence="1" id="KW-0812">Transmembrane</keyword>
<dbReference type="KEGG" id="vco:VC0395_1116"/>
<organism evidence="2 3">
    <name type="scientific">Vibrio cholerae serotype O1 (strain ATCC 39541 / Classical Ogawa 395 / O395)</name>
    <dbReference type="NCBI Taxonomy" id="345073"/>
    <lineage>
        <taxon>Bacteria</taxon>
        <taxon>Pseudomonadati</taxon>
        <taxon>Pseudomonadota</taxon>
        <taxon>Gammaproteobacteria</taxon>
        <taxon>Vibrionales</taxon>
        <taxon>Vibrionaceae</taxon>
        <taxon>Vibrio</taxon>
    </lineage>
</organism>
<keyword evidence="1" id="KW-0472">Membrane</keyword>
<dbReference type="EMBL" id="CP000626">
    <property type="protein sequence ID" value="ABQ18912.1"/>
    <property type="molecule type" value="Genomic_DNA"/>
</dbReference>
<name>A0A0H3ADS5_VIBC3</name>
<evidence type="ECO:0000313" key="2">
    <source>
        <dbReference type="EMBL" id="ABQ18912.1"/>
    </source>
</evidence>
<feature type="transmembrane region" description="Helical" evidence="1">
    <location>
        <begin position="12"/>
        <end position="34"/>
    </location>
</feature>
<gene>
    <name evidence="2" type="ordered locus">VC0395_1116</name>
</gene>
<keyword evidence="1" id="KW-1133">Transmembrane helix</keyword>
<accession>A0A0H3ADS5</accession>
<proteinExistence type="predicted"/>